<feature type="compositionally biased region" description="Polar residues" evidence="1">
    <location>
        <begin position="1"/>
        <end position="18"/>
    </location>
</feature>
<accession>A0ABR1JE11</accession>
<feature type="compositionally biased region" description="Low complexity" evidence="1">
    <location>
        <begin position="331"/>
        <end position="353"/>
    </location>
</feature>
<feature type="compositionally biased region" description="Acidic residues" evidence="1">
    <location>
        <begin position="21"/>
        <end position="35"/>
    </location>
</feature>
<evidence type="ECO:0000313" key="3">
    <source>
        <dbReference type="Proteomes" id="UP001498398"/>
    </source>
</evidence>
<sequence>MAPSSPVSFFDSIQNQPNAMDDLESSEEDSDEDDMSSMTSDSSLSGRRHLEDAHSFSQFSSTPLSPVHPHYALSSQATQRGSTHSQIPMYGAGRSVRPEGSEGVSGSGFGISTGASMLMRLGNHSTPYFSPSSSIKSNTASPSQSRSPLYSSSNSPLSTHPYANSSLSLNHKSSSRSNLNLTSHSMMPPPSPTPSQFSLKDRSLDNPDFRPKEHIAKPKTQPEFLKDVAKGKSKGVGLKSVGIGLGITGKGRDRSKSIGEQGSRVEGGKKDKGKGKEPSLPPPASFNFYQRPQNRGLHGSASFEYPRSQSSLAGGYGSLGVSGGGKRRPATTETSSPSTSASPSAAASAMASPLVSPTWAPSYGQPGQTQSFSGLGPATSGIGGQQAVALAKAKAEARERDQESMRKLDGLLIQHMEAEKNRMRKIAKSASSGSGKT</sequence>
<protein>
    <submittedName>
        <fullName evidence="2">Uncharacterized protein</fullName>
    </submittedName>
</protein>
<feature type="compositionally biased region" description="Polar residues" evidence="1">
    <location>
        <begin position="55"/>
        <end position="64"/>
    </location>
</feature>
<organism evidence="2 3">
    <name type="scientific">Marasmiellus scandens</name>
    <dbReference type="NCBI Taxonomy" id="2682957"/>
    <lineage>
        <taxon>Eukaryota</taxon>
        <taxon>Fungi</taxon>
        <taxon>Dikarya</taxon>
        <taxon>Basidiomycota</taxon>
        <taxon>Agaricomycotina</taxon>
        <taxon>Agaricomycetes</taxon>
        <taxon>Agaricomycetidae</taxon>
        <taxon>Agaricales</taxon>
        <taxon>Marasmiineae</taxon>
        <taxon>Omphalotaceae</taxon>
        <taxon>Marasmiellus</taxon>
    </lineage>
</organism>
<evidence type="ECO:0000313" key="2">
    <source>
        <dbReference type="EMBL" id="KAK7454646.1"/>
    </source>
</evidence>
<feature type="compositionally biased region" description="Basic and acidic residues" evidence="1">
    <location>
        <begin position="199"/>
        <end position="216"/>
    </location>
</feature>
<feature type="compositionally biased region" description="Polar residues" evidence="1">
    <location>
        <begin position="73"/>
        <end position="86"/>
    </location>
</feature>
<feature type="compositionally biased region" description="Polar residues" evidence="1">
    <location>
        <begin position="123"/>
        <end position="140"/>
    </location>
</feature>
<evidence type="ECO:0000256" key="1">
    <source>
        <dbReference type="SAM" id="MobiDB-lite"/>
    </source>
</evidence>
<name>A0ABR1JE11_9AGAR</name>
<feature type="compositionally biased region" description="Low complexity" evidence="1">
    <location>
        <begin position="36"/>
        <end position="45"/>
    </location>
</feature>
<feature type="region of interest" description="Disordered" evidence="1">
    <location>
        <begin position="1"/>
        <end position="382"/>
    </location>
</feature>
<feature type="compositionally biased region" description="Low complexity" evidence="1">
    <location>
        <begin position="141"/>
        <end position="186"/>
    </location>
</feature>
<dbReference type="Proteomes" id="UP001498398">
    <property type="component" value="Unassembled WGS sequence"/>
</dbReference>
<dbReference type="EMBL" id="JBANRG010000024">
    <property type="protein sequence ID" value="KAK7454646.1"/>
    <property type="molecule type" value="Genomic_DNA"/>
</dbReference>
<reference evidence="2 3" key="1">
    <citation type="submission" date="2024-01" db="EMBL/GenBank/DDBJ databases">
        <title>A draft genome for the cacao thread blight pathogen Marasmiellus scandens.</title>
        <authorList>
            <person name="Baruah I.K."/>
            <person name="Leung J."/>
            <person name="Bukari Y."/>
            <person name="Amoako-Attah I."/>
            <person name="Meinhardt L.W."/>
            <person name="Bailey B.A."/>
            <person name="Cohen S.P."/>
        </authorList>
    </citation>
    <scope>NUCLEOTIDE SEQUENCE [LARGE SCALE GENOMIC DNA]</scope>
    <source>
        <strain evidence="2 3">GH-19</strain>
    </source>
</reference>
<comment type="caution">
    <text evidence="2">The sequence shown here is derived from an EMBL/GenBank/DDBJ whole genome shotgun (WGS) entry which is preliminary data.</text>
</comment>
<feature type="compositionally biased region" description="Gly residues" evidence="1">
    <location>
        <begin position="314"/>
        <end position="324"/>
    </location>
</feature>
<gene>
    <name evidence="2" type="ORF">VKT23_011399</name>
</gene>
<feature type="compositionally biased region" description="Basic and acidic residues" evidence="1">
    <location>
        <begin position="266"/>
        <end position="277"/>
    </location>
</feature>
<proteinExistence type="predicted"/>
<keyword evidence="3" id="KW-1185">Reference proteome</keyword>